<dbReference type="Pfam" id="PF00097">
    <property type="entry name" value="zf-C3HC4"/>
    <property type="match status" value="1"/>
</dbReference>
<dbReference type="CDD" id="cd06677">
    <property type="entry name" value="PDZ1_LNX1_2-like"/>
    <property type="match status" value="1"/>
</dbReference>
<dbReference type="SUPFAM" id="SSF57850">
    <property type="entry name" value="RING/U-box"/>
    <property type="match status" value="1"/>
</dbReference>
<dbReference type="SMART" id="SM00184">
    <property type="entry name" value="RING"/>
    <property type="match status" value="1"/>
</dbReference>
<dbReference type="GO" id="GO:0008270">
    <property type="term" value="F:zinc ion binding"/>
    <property type="evidence" value="ECO:0007669"/>
    <property type="project" value="UniProtKB-KW"/>
</dbReference>
<evidence type="ECO:0000259" key="6">
    <source>
        <dbReference type="PROSITE" id="PS50089"/>
    </source>
</evidence>
<dbReference type="Gene3D" id="2.30.42.10">
    <property type="match status" value="4"/>
</dbReference>
<feature type="region of interest" description="Disordered" evidence="5">
    <location>
        <begin position="236"/>
        <end position="284"/>
    </location>
</feature>
<evidence type="ECO:0000313" key="8">
    <source>
        <dbReference type="Ensembl" id="ENSJHYP00000009439.1"/>
    </source>
</evidence>
<feature type="domain" description="RING-type" evidence="6">
    <location>
        <begin position="43"/>
        <end position="81"/>
    </location>
</feature>
<dbReference type="PANTHER" id="PTHR19964:SF14">
    <property type="entry name" value="E3 UBIQUITIN-PROTEIN LIGASE LNX"/>
    <property type="match status" value="1"/>
</dbReference>
<dbReference type="CDD" id="cd06680">
    <property type="entry name" value="PDZ4_LNX1_2-like"/>
    <property type="match status" value="1"/>
</dbReference>
<feature type="compositionally biased region" description="Polar residues" evidence="5">
    <location>
        <begin position="265"/>
        <end position="277"/>
    </location>
</feature>
<evidence type="ECO:0000256" key="5">
    <source>
        <dbReference type="SAM" id="MobiDB-lite"/>
    </source>
</evidence>
<dbReference type="InterPro" id="IPR001478">
    <property type="entry name" value="PDZ"/>
</dbReference>
<feature type="domain" description="PDZ" evidence="7">
    <location>
        <begin position="648"/>
        <end position="734"/>
    </location>
</feature>
<feature type="domain" description="PDZ" evidence="7">
    <location>
        <begin position="517"/>
        <end position="603"/>
    </location>
</feature>
<feature type="compositionally biased region" description="Polar residues" evidence="5">
    <location>
        <begin position="186"/>
        <end position="197"/>
    </location>
</feature>
<dbReference type="SUPFAM" id="SSF50156">
    <property type="entry name" value="PDZ domain-like"/>
    <property type="match status" value="4"/>
</dbReference>
<dbReference type="SMART" id="SM00228">
    <property type="entry name" value="PDZ"/>
    <property type="match status" value="4"/>
</dbReference>
<feature type="region of interest" description="Disordered" evidence="5">
    <location>
        <begin position="183"/>
        <end position="218"/>
    </location>
</feature>
<organism evidence="8 9">
    <name type="scientific">Junco hyemalis</name>
    <name type="common">Dark-eyed junco</name>
    <dbReference type="NCBI Taxonomy" id="40217"/>
    <lineage>
        <taxon>Eukaryota</taxon>
        <taxon>Metazoa</taxon>
        <taxon>Chordata</taxon>
        <taxon>Craniata</taxon>
        <taxon>Vertebrata</taxon>
        <taxon>Euteleostomi</taxon>
        <taxon>Archelosauria</taxon>
        <taxon>Archosauria</taxon>
        <taxon>Dinosauria</taxon>
        <taxon>Saurischia</taxon>
        <taxon>Theropoda</taxon>
        <taxon>Coelurosauria</taxon>
        <taxon>Aves</taxon>
        <taxon>Neognathae</taxon>
        <taxon>Neoaves</taxon>
        <taxon>Telluraves</taxon>
        <taxon>Australaves</taxon>
        <taxon>Passeriformes</taxon>
        <taxon>Passerellidae</taxon>
        <taxon>Junco</taxon>
    </lineage>
</organism>
<dbReference type="InterPro" id="IPR013083">
    <property type="entry name" value="Znf_RING/FYVE/PHD"/>
</dbReference>
<dbReference type="InterPro" id="IPR036034">
    <property type="entry name" value="PDZ_sf"/>
</dbReference>
<dbReference type="InterPro" id="IPR001841">
    <property type="entry name" value="Znf_RING"/>
</dbReference>
<dbReference type="CDD" id="cd06679">
    <property type="entry name" value="PDZ3_LNX1_2-like"/>
    <property type="match status" value="1"/>
</dbReference>
<feature type="region of interest" description="Disordered" evidence="5">
    <location>
        <begin position="607"/>
        <end position="626"/>
    </location>
</feature>
<dbReference type="InterPro" id="IPR051342">
    <property type="entry name" value="PDZ_scaffold"/>
</dbReference>
<evidence type="ECO:0000256" key="4">
    <source>
        <dbReference type="PROSITE-ProRule" id="PRU00175"/>
    </source>
</evidence>
<dbReference type="GO" id="GO:0005737">
    <property type="term" value="C:cytoplasm"/>
    <property type="evidence" value="ECO:0007669"/>
    <property type="project" value="TreeGrafter"/>
</dbReference>
<evidence type="ECO:0000256" key="2">
    <source>
        <dbReference type="ARBA" id="ARBA00022771"/>
    </source>
</evidence>
<accession>A0A8C5IUX4</accession>
<evidence type="ECO:0000313" key="9">
    <source>
        <dbReference type="Proteomes" id="UP000694408"/>
    </source>
</evidence>
<dbReference type="FunFam" id="2.30.42.10:FF:000198">
    <property type="entry name" value="E3 ubiquitin-protein ligase LNX isoform X1"/>
    <property type="match status" value="1"/>
</dbReference>
<dbReference type="PROSITE" id="PS50106">
    <property type="entry name" value="PDZ"/>
    <property type="match status" value="4"/>
</dbReference>
<dbReference type="Pfam" id="PF00595">
    <property type="entry name" value="PDZ"/>
    <property type="match status" value="4"/>
</dbReference>
<dbReference type="InterPro" id="IPR018957">
    <property type="entry name" value="Znf_C3HC4_RING-type"/>
</dbReference>
<keyword evidence="9" id="KW-1185">Reference proteome</keyword>
<protein>
    <submittedName>
        <fullName evidence="8">Ligand of numb-protein X 1</fullName>
    </submittedName>
</protein>
<dbReference type="Ensembl" id="ENSJHYT00000011435.1">
    <property type="protein sequence ID" value="ENSJHYP00000009439.1"/>
    <property type="gene ID" value="ENSJHYG00000007434.1"/>
</dbReference>
<keyword evidence="1" id="KW-0479">Metal-binding</keyword>
<dbReference type="InterPro" id="IPR017907">
    <property type="entry name" value="Znf_RING_CS"/>
</dbReference>
<name>A0A8C5IUX4_JUNHY</name>
<evidence type="ECO:0000256" key="3">
    <source>
        <dbReference type="ARBA" id="ARBA00022833"/>
    </source>
</evidence>
<keyword evidence="2 4" id="KW-0863">Zinc-finger</keyword>
<dbReference type="Gene3D" id="3.30.40.10">
    <property type="entry name" value="Zinc/RING finger domain, C3HC4 (zinc finger)"/>
    <property type="match status" value="1"/>
</dbReference>
<evidence type="ECO:0000259" key="7">
    <source>
        <dbReference type="PROSITE" id="PS50106"/>
    </source>
</evidence>
<proteinExistence type="predicted"/>
<dbReference type="GO" id="GO:0006511">
    <property type="term" value="P:ubiquitin-dependent protein catabolic process"/>
    <property type="evidence" value="ECO:0007669"/>
    <property type="project" value="TreeGrafter"/>
</dbReference>
<dbReference type="FunFam" id="3.30.40.10:FF:000120">
    <property type="entry name" value="ligand of Numb protein X 2"/>
    <property type="match status" value="1"/>
</dbReference>
<dbReference type="FunFam" id="2.30.42.10:FF:000081">
    <property type="entry name" value="Ligand of Numb protein X 2"/>
    <property type="match status" value="1"/>
</dbReference>
<feature type="domain" description="PDZ" evidence="7">
    <location>
        <begin position="329"/>
        <end position="414"/>
    </location>
</feature>
<dbReference type="PROSITE" id="PS00518">
    <property type="entry name" value="ZF_RING_1"/>
    <property type="match status" value="1"/>
</dbReference>
<dbReference type="PROSITE" id="PS50089">
    <property type="entry name" value="ZF_RING_2"/>
    <property type="match status" value="1"/>
</dbReference>
<dbReference type="AlphaFoldDB" id="A0A8C5IUX4"/>
<reference evidence="8" key="1">
    <citation type="submission" date="2025-08" db="UniProtKB">
        <authorList>
            <consortium name="Ensembl"/>
        </authorList>
    </citation>
    <scope>IDENTIFICATION</scope>
</reference>
<dbReference type="PANTHER" id="PTHR19964">
    <property type="entry name" value="MULTIPLE PDZ DOMAIN PROTEIN"/>
    <property type="match status" value="1"/>
</dbReference>
<keyword evidence="3" id="KW-0862">Zinc</keyword>
<dbReference type="Proteomes" id="UP000694408">
    <property type="component" value="Unplaced"/>
</dbReference>
<feature type="domain" description="PDZ" evidence="7">
    <location>
        <begin position="436"/>
        <end position="512"/>
    </location>
</feature>
<evidence type="ECO:0000256" key="1">
    <source>
        <dbReference type="ARBA" id="ARBA00022723"/>
    </source>
</evidence>
<reference evidence="8" key="2">
    <citation type="submission" date="2025-09" db="UniProtKB">
        <authorList>
            <consortium name="Ensembl"/>
        </authorList>
    </citation>
    <scope>IDENTIFICATION</scope>
</reference>
<dbReference type="CDD" id="cd16780">
    <property type="entry name" value="mRING-HC-C3HC3D_LNX2"/>
    <property type="match status" value="1"/>
</dbReference>
<sequence length="738" mass="81616">MSQKEEEMEDSSPPLCVTCGQAHLPEENHLYSYTEEVDDDLICHICLQPLLQPLDTLCGHTFCTACLTNFLVEKDFCPMDRKLVILQTCRKSSILVNNLLDKLMVSCPFTEHCSEVVQRGHLEQHFQTQCKGASHYGLTKERKRRSQDCSPDRGSSLAVAALGPELSAAAAIALMTDEPGLVNPAFSPTSEESQLGSSPGDLHRSNRNRTRHFERSTIRSRSFKKINKAFSVLRRTKSGSAVSNQTDRERETAGNSAAGEEDSECSIQPPVTKTQHSVGKPGRITKNKTESFLLSRFSSSSIFKDWKYKMVKKGFPRLYHLIPDGEITCIKISRSDPHESLAIRIVGGSETPLVHIIIQHIYRDGVIARDGRLLPGDMILKVNGMDIKNVPHNYALSILKQPCHVLRLTVLREQRYRCRNSGLSLDAHCNRDDSFHVVLNKSSPDEQLGIKLVRKADEPGVFIFNLLEGGMAARDGQLQENDRVLAINGHDHRYGSPESAAQLIQSTLHTVTCHEKVVAVRKDHTESLGMTVAGGASNREWDLPIYVISVEPGGVISRDSRIKTGDILLNVNGIDLTGVSRGEAVALLKNTNSSVVLKALEMRACEAQEEQGHLPPPEDTQGTAESSEWSPSWVMWLGLPRYLYSCKEIVLRRNTSGSLGFSIVGGYEEHTGNKPFFIKSIVGGTPAYNDGRIRCGDILLAVNGKNTSGMMHACLARMLKELKGKITLTIVSWPGTFL</sequence>
<dbReference type="GO" id="GO:0004842">
    <property type="term" value="F:ubiquitin-protein transferase activity"/>
    <property type="evidence" value="ECO:0007669"/>
    <property type="project" value="TreeGrafter"/>
</dbReference>
<dbReference type="FunFam" id="2.30.42.10:FF:000164">
    <property type="entry name" value="Ligand of numb-protein X 2"/>
    <property type="match status" value="1"/>
</dbReference>